<dbReference type="PANTHER" id="PTHR45982">
    <property type="entry name" value="REGULATOR OF CHROMOSOME CONDENSATION"/>
    <property type="match status" value="1"/>
</dbReference>
<feature type="compositionally biased region" description="Basic and acidic residues" evidence="2">
    <location>
        <begin position="9"/>
        <end position="18"/>
    </location>
</feature>
<evidence type="ECO:0000313" key="3">
    <source>
        <dbReference type="EMBL" id="KAK7717751.1"/>
    </source>
</evidence>
<dbReference type="PRINTS" id="PR00633">
    <property type="entry name" value="RCCNDNSATION"/>
</dbReference>
<dbReference type="InterPro" id="IPR051553">
    <property type="entry name" value="Ran_GTPase-activating"/>
</dbReference>
<feature type="repeat" description="RCC1" evidence="1">
    <location>
        <begin position="92"/>
        <end position="150"/>
    </location>
</feature>
<name>A0ABR1NW38_DIAER</name>
<reference evidence="3 4" key="1">
    <citation type="submission" date="2024-02" db="EMBL/GenBank/DDBJ databases">
        <title>De novo assembly and annotation of 12 fungi associated with fruit tree decline syndrome in Ontario, Canada.</title>
        <authorList>
            <person name="Sulman M."/>
            <person name="Ellouze W."/>
            <person name="Ilyukhin E."/>
        </authorList>
    </citation>
    <scope>NUCLEOTIDE SEQUENCE [LARGE SCALE GENOMIC DNA]</scope>
    <source>
        <strain evidence="3 4">M169</strain>
    </source>
</reference>
<comment type="caution">
    <text evidence="3">The sequence shown here is derived from an EMBL/GenBank/DDBJ whole genome shotgun (WGS) entry which is preliminary data.</text>
</comment>
<organism evidence="3 4">
    <name type="scientific">Diaporthe eres</name>
    <name type="common">Phomopsis oblonga</name>
    <dbReference type="NCBI Taxonomy" id="83184"/>
    <lineage>
        <taxon>Eukaryota</taxon>
        <taxon>Fungi</taxon>
        <taxon>Dikarya</taxon>
        <taxon>Ascomycota</taxon>
        <taxon>Pezizomycotina</taxon>
        <taxon>Sordariomycetes</taxon>
        <taxon>Sordariomycetidae</taxon>
        <taxon>Diaporthales</taxon>
        <taxon>Diaporthaceae</taxon>
        <taxon>Diaporthe</taxon>
        <taxon>Diaporthe eres species complex</taxon>
    </lineage>
</organism>
<evidence type="ECO:0000256" key="2">
    <source>
        <dbReference type="SAM" id="MobiDB-lite"/>
    </source>
</evidence>
<evidence type="ECO:0008006" key="5">
    <source>
        <dbReference type="Google" id="ProtNLM"/>
    </source>
</evidence>
<evidence type="ECO:0000256" key="1">
    <source>
        <dbReference type="PROSITE-ProRule" id="PRU00235"/>
    </source>
</evidence>
<gene>
    <name evidence="3" type="ORF">SLS63_010706</name>
</gene>
<dbReference type="PROSITE" id="PS50012">
    <property type="entry name" value="RCC1_3"/>
    <property type="match status" value="2"/>
</dbReference>
<feature type="compositionally biased region" description="Basic and acidic residues" evidence="2">
    <location>
        <begin position="40"/>
        <end position="53"/>
    </location>
</feature>
<feature type="repeat" description="RCC1" evidence="1">
    <location>
        <begin position="151"/>
        <end position="215"/>
    </location>
</feature>
<dbReference type="InterPro" id="IPR009091">
    <property type="entry name" value="RCC1/BLIP-II"/>
</dbReference>
<keyword evidence="4" id="KW-1185">Reference proteome</keyword>
<dbReference type="Proteomes" id="UP001430848">
    <property type="component" value="Unassembled WGS sequence"/>
</dbReference>
<dbReference type="EMBL" id="JAKNSF020000092">
    <property type="protein sequence ID" value="KAK7717751.1"/>
    <property type="molecule type" value="Genomic_DNA"/>
</dbReference>
<sequence>MPRGQKASARVEKKEDLAPSKMNDKRKRTRQAPIPNAPAEAERPDSDVQGDGRPHKRPKRETSTKPKTRVAISKKPSSKTGQRINKTPSDPLNIFVFGEGACGELGLGSKIVKGQSLTDVMRPRLNQLLCDAGVVQITCGGMHVVALTKDNKILTWGVNDLGALGRATNVEEDEDDEFNPAESTPGAIDVSGLDLDIRWAQVAASDNASFALTDEGRVYGWGTFRVIITPQNLVEFRFKFVMINLS</sequence>
<dbReference type="PANTHER" id="PTHR45982:SF1">
    <property type="entry name" value="REGULATOR OF CHROMOSOME CONDENSATION"/>
    <property type="match status" value="1"/>
</dbReference>
<dbReference type="Pfam" id="PF13540">
    <property type="entry name" value="RCC1_2"/>
    <property type="match status" value="1"/>
</dbReference>
<dbReference type="Pfam" id="PF00415">
    <property type="entry name" value="RCC1"/>
    <property type="match status" value="1"/>
</dbReference>
<dbReference type="PROSITE" id="PS00625">
    <property type="entry name" value="RCC1_1"/>
    <property type="match status" value="1"/>
</dbReference>
<dbReference type="InterPro" id="IPR000408">
    <property type="entry name" value="Reg_chr_condens"/>
</dbReference>
<feature type="region of interest" description="Disordered" evidence="2">
    <location>
        <begin position="1"/>
        <end position="88"/>
    </location>
</feature>
<accession>A0ABR1NW38</accession>
<evidence type="ECO:0000313" key="4">
    <source>
        <dbReference type="Proteomes" id="UP001430848"/>
    </source>
</evidence>
<proteinExistence type="predicted"/>
<protein>
    <recommendedName>
        <fullName evidence="5">Regulator of chromosome condensation</fullName>
    </recommendedName>
</protein>
<dbReference type="SUPFAM" id="SSF50985">
    <property type="entry name" value="RCC1/BLIP-II"/>
    <property type="match status" value="1"/>
</dbReference>
<dbReference type="Gene3D" id="2.130.10.30">
    <property type="entry name" value="Regulator of chromosome condensation 1/beta-lactamase-inhibitor protein II"/>
    <property type="match status" value="1"/>
</dbReference>
<feature type="compositionally biased region" description="Polar residues" evidence="2">
    <location>
        <begin position="78"/>
        <end position="88"/>
    </location>
</feature>